<accession>A0A091BZV0</accession>
<dbReference type="EMBL" id="JPVU01000167">
    <property type="protein sequence ID" value="KFN91136.1"/>
    <property type="molecule type" value="Genomic_DNA"/>
</dbReference>
<name>A0A091BZV0_9ENTE</name>
<dbReference type="AlphaFoldDB" id="A0A091BZV0"/>
<sequence>MELTIKPEALDWFKREITLEPGMGIRFFGKAYGRLKYMMDFLLGCR</sequence>
<evidence type="ECO:0000313" key="2">
    <source>
        <dbReference type="Proteomes" id="UP000029380"/>
    </source>
</evidence>
<comment type="caution">
    <text evidence="1">The sequence shown here is derived from an EMBL/GenBank/DDBJ whole genome shotgun (WGS) entry which is preliminary data.</text>
</comment>
<protein>
    <submittedName>
        <fullName evidence="1">Uncharacterized protein</fullName>
    </submittedName>
</protein>
<dbReference type="PATRIC" id="fig|1302649.3.peg.1605"/>
<proteinExistence type="predicted"/>
<organism evidence="1 2">
    <name type="scientific">Tetragenococcus muriaticus PMC-11-5</name>
    <dbReference type="NCBI Taxonomy" id="1302649"/>
    <lineage>
        <taxon>Bacteria</taxon>
        <taxon>Bacillati</taxon>
        <taxon>Bacillota</taxon>
        <taxon>Bacilli</taxon>
        <taxon>Lactobacillales</taxon>
        <taxon>Enterococcaceae</taxon>
        <taxon>Tetragenococcus</taxon>
    </lineage>
</organism>
<evidence type="ECO:0000313" key="1">
    <source>
        <dbReference type="EMBL" id="KFN91136.1"/>
    </source>
</evidence>
<gene>
    <name evidence="1" type="ORF">TMUPMC115_1602</name>
</gene>
<reference evidence="1 2" key="1">
    <citation type="submission" date="2014-08" db="EMBL/GenBank/DDBJ databases">
        <title>Genome sequence of Tetragenococcus muriaticus.</title>
        <authorList>
            <person name="Chuea-nongthon C."/>
            <person name="Rodtong S."/>
            <person name="Yongsawatdigul J."/>
            <person name="Steele J.L."/>
            <person name="Liu X.-y."/>
            <person name="Speers J."/>
            <person name="Glasner J.D."/>
            <person name="Neeno-Eckwall E.C."/>
        </authorList>
    </citation>
    <scope>NUCLEOTIDE SEQUENCE [LARGE SCALE GENOMIC DNA]</scope>
    <source>
        <strain evidence="1 2">PMC-11-5</strain>
    </source>
</reference>
<dbReference type="Proteomes" id="UP000029380">
    <property type="component" value="Unassembled WGS sequence"/>
</dbReference>